<evidence type="ECO:0000313" key="10">
    <source>
        <dbReference type="EMBL" id="EKX32956.1"/>
    </source>
</evidence>
<keyword evidence="4" id="KW-0547">Nucleotide-binding</keyword>
<proteinExistence type="predicted"/>
<keyword evidence="5" id="KW-0418">Kinase</keyword>
<dbReference type="KEGG" id="gtt:GUITHDRAFT_120868"/>
<dbReference type="EMBL" id="JH993163">
    <property type="protein sequence ID" value="EKX32956.1"/>
    <property type="molecule type" value="Genomic_DNA"/>
</dbReference>
<dbReference type="Pfam" id="PF02224">
    <property type="entry name" value="Cytidylate_kin"/>
    <property type="match status" value="1"/>
</dbReference>
<evidence type="ECO:0000313" key="12">
    <source>
        <dbReference type="Proteomes" id="UP000011087"/>
    </source>
</evidence>
<dbReference type="GeneID" id="17289694"/>
<dbReference type="HOGENOM" id="CLU_079959_0_1_1"/>
<keyword evidence="12" id="KW-1185">Reference proteome</keyword>
<dbReference type="Gene3D" id="3.40.50.300">
    <property type="entry name" value="P-loop containing nucleotide triphosphate hydrolases"/>
    <property type="match status" value="1"/>
</dbReference>
<dbReference type="CDD" id="cd02020">
    <property type="entry name" value="CMPK"/>
    <property type="match status" value="1"/>
</dbReference>
<gene>
    <name evidence="10" type="ORF">GUITHDRAFT_120868</name>
</gene>
<dbReference type="STRING" id="905079.L1I9M6"/>
<dbReference type="Proteomes" id="UP000011087">
    <property type="component" value="Unassembled WGS sequence"/>
</dbReference>
<organism evidence="10">
    <name type="scientific">Guillardia theta (strain CCMP2712)</name>
    <name type="common">Cryptophyte</name>
    <dbReference type="NCBI Taxonomy" id="905079"/>
    <lineage>
        <taxon>Eukaryota</taxon>
        <taxon>Cryptophyceae</taxon>
        <taxon>Pyrenomonadales</taxon>
        <taxon>Geminigeraceae</taxon>
        <taxon>Guillardia</taxon>
    </lineage>
</organism>
<evidence type="ECO:0000259" key="9">
    <source>
        <dbReference type="Pfam" id="PF02224"/>
    </source>
</evidence>
<dbReference type="OrthoDB" id="10263145at2759"/>
<evidence type="ECO:0000256" key="5">
    <source>
        <dbReference type="ARBA" id="ARBA00022777"/>
    </source>
</evidence>
<dbReference type="GO" id="GO:0009507">
    <property type="term" value="C:chloroplast"/>
    <property type="evidence" value="ECO:0007669"/>
    <property type="project" value="UniProtKB-SubCell"/>
</dbReference>
<protein>
    <recommendedName>
        <fullName evidence="2">(d)CMP kinase</fullName>
        <ecNumber evidence="2">2.7.4.25</ecNumber>
    </recommendedName>
</protein>
<reference evidence="10 12" key="1">
    <citation type="journal article" date="2012" name="Nature">
        <title>Algal genomes reveal evolutionary mosaicism and the fate of nucleomorphs.</title>
        <authorList>
            <consortium name="DOE Joint Genome Institute"/>
            <person name="Curtis B.A."/>
            <person name="Tanifuji G."/>
            <person name="Burki F."/>
            <person name="Gruber A."/>
            <person name="Irimia M."/>
            <person name="Maruyama S."/>
            <person name="Arias M.C."/>
            <person name="Ball S.G."/>
            <person name="Gile G.H."/>
            <person name="Hirakawa Y."/>
            <person name="Hopkins J.F."/>
            <person name="Kuo A."/>
            <person name="Rensing S.A."/>
            <person name="Schmutz J."/>
            <person name="Symeonidi A."/>
            <person name="Elias M."/>
            <person name="Eveleigh R.J."/>
            <person name="Herman E.K."/>
            <person name="Klute M.J."/>
            <person name="Nakayama T."/>
            <person name="Obornik M."/>
            <person name="Reyes-Prieto A."/>
            <person name="Armbrust E.V."/>
            <person name="Aves S.J."/>
            <person name="Beiko R.G."/>
            <person name="Coutinho P."/>
            <person name="Dacks J.B."/>
            <person name="Durnford D.G."/>
            <person name="Fast N.M."/>
            <person name="Green B.R."/>
            <person name="Grisdale C.J."/>
            <person name="Hempel F."/>
            <person name="Henrissat B."/>
            <person name="Hoppner M.P."/>
            <person name="Ishida K."/>
            <person name="Kim E."/>
            <person name="Koreny L."/>
            <person name="Kroth P.G."/>
            <person name="Liu Y."/>
            <person name="Malik S.B."/>
            <person name="Maier U.G."/>
            <person name="McRose D."/>
            <person name="Mock T."/>
            <person name="Neilson J.A."/>
            <person name="Onodera N.T."/>
            <person name="Poole A.M."/>
            <person name="Pritham E.J."/>
            <person name="Richards T.A."/>
            <person name="Rocap G."/>
            <person name="Roy S.W."/>
            <person name="Sarai C."/>
            <person name="Schaack S."/>
            <person name="Shirato S."/>
            <person name="Slamovits C.H."/>
            <person name="Spencer D.F."/>
            <person name="Suzuki S."/>
            <person name="Worden A.Z."/>
            <person name="Zauner S."/>
            <person name="Barry K."/>
            <person name="Bell C."/>
            <person name="Bharti A.K."/>
            <person name="Crow J.A."/>
            <person name="Grimwood J."/>
            <person name="Kramer R."/>
            <person name="Lindquist E."/>
            <person name="Lucas S."/>
            <person name="Salamov A."/>
            <person name="McFadden G.I."/>
            <person name="Lane C.E."/>
            <person name="Keeling P.J."/>
            <person name="Gray M.W."/>
            <person name="Grigoriev I.V."/>
            <person name="Archibald J.M."/>
        </authorList>
    </citation>
    <scope>NUCLEOTIDE SEQUENCE</scope>
    <source>
        <strain evidence="10 12">CCMP2712</strain>
    </source>
</reference>
<name>L1I9M6_GUITC</name>
<sequence length="199" mass="22157">MSSALPTSRYRATALRLHRKGLSIPEYRKEDREAEVAEEQFATEASSLSLQELEDPELSSDLVGELASIVSAYPRVRKALESFCIKPPNDARGAVLVGRDIGTVICPEAAVKLYVEADVETRAQRRFHQQQESGRNVSLEVILKALQERDKRDMNRDSCRLHMATDAALLDTSSLTPEEAVQRALEHARRQLGDINGSV</sequence>
<feature type="domain" description="Cytidylate kinase" evidence="9">
    <location>
        <begin position="10"/>
        <end position="189"/>
    </location>
</feature>
<dbReference type="InterPro" id="IPR027417">
    <property type="entry name" value="P-loop_NTPase"/>
</dbReference>
<dbReference type="GO" id="GO:0006139">
    <property type="term" value="P:nucleobase-containing compound metabolic process"/>
    <property type="evidence" value="ECO:0007669"/>
    <property type="project" value="InterPro"/>
</dbReference>
<reference evidence="11" key="3">
    <citation type="submission" date="2015-06" db="UniProtKB">
        <authorList>
            <consortium name="EnsemblProtists"/>
        </authorList>
    </citation>
    <scope>IDENTIFICATION</scope>
</reference>
<evidence type="ECO:0000256" key="4">
    <source>
        <dbReference type="ARBA" id="ARBA00022741"/>
    </source>
</evidence>
<comment type="catalytic activity">
    <reaction evidence="7">
        <text>dCMP + ATP = dCDP + ADP</text>
        <dbReference type="Rhea" id="RHEA:25094"/>
        <dbReference type="ChEBI" id="CHEBI:30616"/>
        <dbReference type="ChEBI" id="CHEBI:57566"/>
        <dbReference type="ChEBI" id="CHEBI:58593"/>
        <dbReference type="ChEBI" id="CHEBI:456216"/>
        <dbReference type="EC" id="2.7.4.25"/>
    </reaction>
</comment>
<keyword evidence="3" id="KW-0808">Transferase</keyword>
<reference evidence="12" key="2">
    <citation type="submission" date="2012-11" db="EMBL/GenBank/DDBJ databases">
        <authorList>
            <person name="Kuo A."/>
            <person name="Curtis B.A."/>
            <person name="Tanifuji G."/>
            <person name="Burki F."/>
            <person name="Gruber A."/>
            <person name="Irimia M."/>
            <person name="Maruyama S."/>
            <person name="Arias M.C."/>
            <person name="Ball S.G."/>
            <person name="Gile G.H."/>
            <person name="Hirakawa Y."/>
            <person name="Hopkins J.F."/>
            <person name="Rensing S.A."/>
            <person name="Schmutz J."/>
            <person name="Symeonidi A."/>
            <person name="Elias M."/>
            <person name="Eveleigh R.J."/>
            <person name="Herman E.K."/>
            <person name="Klute M.J."/>
            <person name="Nakayama T."/>
            <person name="Obornik M."/>
            <person name="Reyes-Prieto A."/>
            <person name="Armbrust E.V."/>
            <person name="Aves S.J."/>
            <person name="Beiko R.G."/>
            <person name="Coutinho P."/>
            <person name="Dacks J.B."/>
            <person name="Durnford D.G."/>
            <person name="Fast N.M."/>
            <person name="Green B.R."/>
            <person name="Grisdale C."/>
            <person name="Hempe F."/>
            <person name="Henrissat B."/>
            <person name="Hoppner M.P."/>
            <person name="Ishida K.-I."/>
            <person name="Kim E."/>
            <person name="Koreny L."/>
            <person name="Kroth P.G."/>
            <person name="Liu Y."/>
            <person name="Malik S.-B."/>
            <person name="Maier U.G."/>
            <person name="McRose D."/>
            <person name="Mock T."/>
            <person name="Neilson J.A."/>
            <person name="Onodera N.T."/>
            <person name="Poole A.M."/>
            <person name="Pritham E.J."/>
            <person name="Richards T.A."/>
            <person name="Rocap G."/>
            <person name="Roy S.W."/>
            <person name="Sarai C."/>
            <person name="Schaack S."/>
            <person name="Shirato S."/>
            <person name="Slamovits C.H."/>
            <person name="Spencer D.F."/>
            <person name="Suzuki S."/>
            <person name="Worden A.Z."/>
            <person name="Zauner S."/>
            <person name="Barry K."/>
            <person name="Bell C."/>
            <person name="Bharti A.K."/>
            <person name="Crow J.A."/>
            <person name="Grimwood J."/>
            <person name="Kramer R."/>
            <person name="Lindquist E."/>
            <person name="Lucas S."/>
            <person name="Salamov A."/>
            <person name="McFadden G.I."/>
            <person name="Lane C.E."/>
            <person name="Keeling P.J."/>
            <person name="Gray M.W."/>
            <person name="Grigoriev I.V."/>
            <person name="Archibald J.M."/>
        </authorList>
    </citation>
    <scope>NUCLEOTIDE SEQUENCE</scope>
    <source>
        <strain evidence="12">CCMP2712</strain>
    </source>
</reference>
<dbReference type="EC" id="2.7.4.25" evidence="2"/>
<dbReference type="PaxDb" id="55529-EKX32956"/>
<dbReference type="EnsemblProtists" id="EKX32956">
    <property type="protein sequence ID" value="EKX32956"/>
    <property type="gene ID" value="GUITHDRAFT_120868"/>
</dbReference>
<evidence type="ECO:0000256" key="6">
    <source>
        <dbReference type="ARBA" id="ARBA00022840"/>
    </source>
</evidence>
<dbReference type="RefSeq" id="XP_005819936.1">
    <property type="nucleotide sequence ID" value="XM_005819879.1"/>
</dbReference>
<dbReference type="eggNOG" id="ENOG502SA96">
    <property type="taxonomic scope" value="Eukaryota"/>
</dbReference>
<comment type="catalytic activity">
    <reaction evidence="8">
        <text>CMP + ATP = CDP + ADP</text>
        <dbReference type="Rhea" id="RHEA:11600"/>
        <dbReference type="ChEBI" id="CHEBI:30616"/>
        <dbReference type="ChEBI" id="CHEBI:58069"/>
        <dbReference type="ChEBI" id="CHEBI:60377"/>
        <dbReference type="ChEBI" id="CHEBI:456216"/>
        <dbReference type="EC" id="2.7.4.25"/>
    </reaction>
</comment>
<keyword evidence="6" id="KW-0067">ATP-binding</keyword>
<evidence type="ECO:0000256" key="3">
    <source>
        <dbReference type="ARBA" id="ARBA00022679"/>
    </source>
</evidence>
<evidence type="ECO:0000256" key="1">
    <source>
        <dbReference type="ARBA" id="ARBA00004229"/>
    </source>
</evidence>
<dbReference type="InterPro" id="IPR011994">
    <property type="entry name" value="Cytidylate_kinase_dom"/>
</dbReference>
<evidence type="ECO:0000256" key="8">
    <source>
        <dbReference type="ARBA" id="ARBA00048478"/>
    </source>
</evidence>
<evidence type="ECO:0000313" key="11">
    <source>
        <dbReference type="EnsemblProtists" id="EKX32956"/>
    </source>
</evidence>
<evidence type="ECO:0000256" key="7">
    <source>
        <dbReference type="ARBA" id="ARBA00047615"/>
    </source>
</evidence>
<dbReference type="AlphaFoldDB" id="L1I9M6"/>
<dbReference type="GO" id="GO:0005524">
    <property type="term" value="F:ATP binding"/>
    <property type="evidence" value="ECO:0007669"/>
    <property type="project" value="UniProtKB-KW"/>
</dbReference>
<comment type="subcellular location">
    <subcellularLocation>
        <location evidence="1">Plastid</location>
        <location evidence="1">Chloroplast</location>
    </subcellularLocation>
</comment>
<evidence type="ECO:0000256" key="2">
    <source>
        <dbReference type="ARBA" id="ARBA00012906"/>
    </source>
</evidence>
<dbReference type="SUPFAM" id="SSF52540">
    <property type="entry name" value="P-loop containing nucleoside triphosphate hydrolases"/>
    <property type="match status" value="1"/>
</dbReference>
<dbReference type="GO" id="GO:0036431">
    <property type="term" value="F:dCMP kinase activity"/>
    <property type="evidence" value="ECO:0007669"/>
    <property type="project" value="InterPro"/>
</dbReference>
<accession>L1I9M6</accession>